<evidence type="ECO:0000313" key="3">
    <source>
        <dbReference type="EMBL" id="QSX79359.1"/>
    </source>
</evidence>
<reference evidence="3 4" key="1">
    <citation type="submission" date="2021-03" db="EMBL/GenBank/DDBJ databases">
        <title>Lysobacter sp. nov. isolated from soil of gangwondo yeongwol, south Korea.</title>
        <authorList>
            <person name="Kim K.R."/>
            <person name="Kim K.H."/>
            <person name="Jeon C.O."/>
        </authorList>
    </citation>
    <scope>NUCLEOTIDE SEQUENCE [LARGE SCALE GENOMIC DNA]</scope>
    <source>
        <strain evidence="3 4">R19</strain>
    </source>
</reference>
<evidence type="ECO:0000313" key="4">
    <source>
        <dbReference type="Proteomes" id="UP000639274"/>
    </source>
</evidence>
<organism evidence="3 4">
    <name type="scientific">Agrilutibacter solisilvae</name>
    <dbReference type="NCBI Taxonomy" id="2763317"/>
    <lineage>
        <taxon>Bacteria</taxon>
        <taxon>Pseudomonadati</taxon>
        <taxon>Pseudomonadota</taxon>
        <taxon>Gammaproteobacteria</taxon>
        <taxon>Lysobacterales</taxon>
        <taxon>Lysobacteraceae</taxon>
        <taxon>Agrilutibacter</taxon>
    </lineage>
</organism>
<accession>A0A975ATQ4</accession>
<dbReference type="Pfam" id="PF12412">
    <property type="entry name" value="DUF3667"/>
    <property type="match status" value="1"/>
</dbReference>
<feature type="transmembrane region" description="Helical" evidence="2">
    <location>
        <begin position="318"/>
        <end position="339"/>
    </location>
</feature>
<dbReference type="AlphaFoldDB" id="A0A975ATQ4"/>
<keyword evidence="2" id="KW-0812">Transmembrane</keyword>
<dbReference type="InterPro" id="IPR022134">
    <property type="entry name" value="DUF3667"/>
</dbReference>
<keyword evidence="2" id="KW-1133">Transmembrane helix</keyword>
<evidence type="ECO:0000256" key="2">
    <source>
        <dbReference type="SAM" id="Phobius"/>
    </source>
</evidence>
<gene>
    <name evidence="3" type="ORF">I8J32_005715</name>
</gene>
<proteinExistence type="predicted"/>
<feature type="transmembrane region" description="Helical" evidence="2">
    <location>
        <begin position="281"/>
        <end position="306"/>
    </location>
</feature>
<name>A0A975ATQ4_9GAMM</name>
<evidence type="ECO:0000256" key="1">
    <source>
        <dbReference type="SAM" id="MobiDB-lite"/>
    </source>
</evidence>
<feature type="region of interest" description="Disordered" evidence="1">
    <location>
        <begin position="177"/>
        <end position="236"/>
    </location>
</feature>
<sequence>MSASTTHAAATDCENCGTPLQGEFCHACGQGVHSPVRSFAHALEEIFESFWHLDGRVFQTLRDLMSPGRVACNYLAGQRVRYVAPIRLFVLLSLLTFFVGKLTVHLDQGSFSSNGYESRIEAARTVAEVERIRDQTLAELAVAEKEAAKVPGVNPALVTARVRIQGEASDRIAELRNAANAKPTGAKPAAGAATPARGRDAAPAGTPGAKGGAASPPTTRIVTGPGDDDWSFNGRPWDEKTNPVDVGWLPGFADRWLNRRIGRAKENVGALEADPDRLVQMFMGTLPTALFLFIPVFALLLKVFYLGSRRLYLEHVAVALYSHAWLLLMLMGLFLLSGISEAFSAGWVSVVTGLATAALWIWMPIYLFVMQRRVYGQHWAVTLAKYLVIGAIYVMMISFATAMAFLAGMVT</sequence>
<dbReference type="KEGG" id="lsf:I8J32_005715"/>
<feature type="compositionally biased region" description="Low complexity" evidence="1">
    <location>
        <begin position="177"/>
        <end position="219"/>
    </location>
</feature>
<keyword evidence="4" id="KW-1185">Reference proteome</keyword>
<dbReference type="Proteomes" id="UP000639274">
    <property type="component" value="Chromosome"/>
</dbReference>
<dbReference type="EMBL" id="CP071518">
    <property type="protein sequence ID" value="QSX79359.1"/>
    <property type="molecule type" value="Genomic_DNA"/>
</dbReference>
<keyword evidence="2" id="KW-0472">Membrane</keyword>
<feature type="transmembrane region" description="Helical" evidence="2">
    <location>
        <begin position="386"/>
        <end position="410"/>
    </location>
</feature>
<feature type="transmembrane region" description="Helical" evidence="2">
    <location>
        <begin position="345"/>
        <end position="365"/>
    </location>
</feature>
<dbReference type="RefSeq" id="WP_200614515.1">
    <property type="nucleotide sequence ID" value="NZ_CP071518.1"/>
</dbReference>
<protein>
    <submittedName>
        <fullName evidence="3">DUF3667 domain-containing protein</fullName>
    </submittedName>
</protein>